<proteinExistence type="predicted"/>
<name>A0A401Q376_SCYTO</name>
<feature type="region of interest" description="Disordered" evidence="1">
    <location>
        <begin position="28"/>
        <end position="52"/>
    </location>
</feature>
<dbReference type="Proteomes" id="UP000288216">
    <property type="component" value="Unassembled WGS sequence"/>
</dbReference>
<protein>
    <submittedName>
        <fullName evidence="2">Uncharacterized protein</fullName>
    </submittedName>
</protein>
<feature type="non-terminal residue" evidence="2">
    <location>
        <position position="1"/>
    </location>
</feature>
<organism evidence="2 3">
    <name type="scientific">Scyliorhinus torazame</name>
    <name type="common">Cloudy catshark</name>
    <name type="synonym">Catulus torazame</name>
    <dbReference type="NCBI Taxonomy" id="75743"/>
    <lineage>
        <taxon>Eukaryota</taxon>
        <taxon>Metazoa</taxon>
        <taxon>Chordata</taxon>
        <taxon>Craniata</taxon>
        <taxon>Vertebrata</taxon>
        <taxon>Chondrichthyes</taxon>
        <taxon>Elasmobranchii</taxon>
        <taxon>Galeomorphii</taxon>
        <taxon>Galeoidea</taxon>
        <taxon>Carcharhiniformes</taxon>
        <taxon>Scyliorhinidae</taxon>
        <taxon>Scyliorhinus</taxon>
    </lineage>
</organism>
<dbReference type="EMBL" id="BFAA01009436">
    <property type="protein sequence ID" value="GCB79773.1"/>
    <property type="molecule type" value="Genomic_DNA"/>
</dbReference>
<keyword evidence="3" id="KW-1185">Reference proteome</keyword>
<comment type="caution">
    <text evidence="2">The sequence shown here is derived from an EMBL/GenBank/DDBJ whole genome shotgun (WGS) entry which is preliminary data.</text>
</comment>
<evidence type="ECO:0000256" key="1">
    <source>
        <dbReference type="SAM" id="MobiDB-lite"/>
    </source>
</evidence>
<dbReference type="AlphaFoldDB" id="A0A401Q376"/>
<sequence length="76" mass="8159">GGLANPDQSLLSPFFTPVAQVTWTVPGPTSLPGSLNPGEQPSHPHGFCRSDREADTSFESGLHDFFLMFSAQDNVL</sequence>
<evidence type="ECO:0000313" key="3">
    <source>
        <dbReference type="Proteomes" id="UP000288216"/>
    </source>
</evidence>
<gene>
    <name evidence="2" type="ORF">scyTo_0016035</name>
</gene>
<accession>A0A401Q376</accession>
<evidence type="ECO:0000313" key="2">
    <source>
        <dbReference type="EMBL" id="GCB79773.1"/>
    </source>
</evidence>
<reference evidence="2 3" key="1">
    <citation type="journal article" date="2018" name="Nat. Ecol. Evol.">
        <title>Shark genomes provide insights into elasmobranch evolution and the origin of vertebrates.</title>
        <authorList>
            <person name="Hara Y"/>
            <person name="Yamaguchi K"/>
            <person name="Onimaru K"/>
            <person name="Kadota M"/>
            <person name="Koyanagi M"/>
            <person name="Keeley SD"/>
            <person name="Tatsumi K"/>
            <person name="Tanaka K"/>
            <person name="Motone F"/>
            <person name="Kageyama Y"/>
            <person name="Nozu R"/>
            <person name="Adachi N"/>
            <person name="Nishimura O"/>
            <person name="Nakagawa R"/>
            <person name="Tanegashima C"/>
            <person name="Kiyatake I"/>
            <person name="Matsumoto R"/>
            <person name="Murakumo K"/>
            <person name="Nishida K"/>
            <person name="Terakita A"/>
            <person name="Kuratani S"/>
            <person name="Sato K"/>
            <person name="Hyodo S Kuraku.S."/>
        </authorList>
    </citation>
    <scope>NUCLEOTIDE SEQUENCE [LARGE SCALE GENOMIC DNA]</scope>
</reference>